<dbReference type="Pfam" id="PF07981">
    <property type="entry name" value="Plasmod_MYXSPDY"/>
    <property type="match status" value="1"/>
</dbReference>
<keyword evidence="2" id="KW-1185">Reference proteome</keyword>
<gene>
    <name evidence="1" type="ORF">H0486_11675</name>
</gene>
<evidence type="ECO:0000313" key="2">
    <source>
        <dbReference type="Proteomes" id="UP000574276"/>
    </source>
</evidence>
<dbReference type="InterPro" id="IPR012598">
    <property type="entry name" value="Plasmod_MYXSPDY"/>
</dbReference>
<comment type="caution">
    <text evidence="1">The sequence shown here is derived from an EMBL/GenBank/DDBJ whole genome shotgun (WGS) entry which is preliminary data.</text>
</comment>
<protein>
    <submittedName>
        <fullName evidence="1">Uncharacterized protein</fullName>
    </submittedName>
</protein>
<accession>A0A839K0T6</accession>
<proteinExistence type="predicted"/>
<dbReference type="AlphaFoldDB" id="A0A839K0T6"/>
<reference evidence="1 2" key="1">
    <citation type="submission" date="2020-07" db="EMBL/GenBank/DDBJ databases">
        <title>Characterization and genome sequencing of isolate MD1, a novel member within the family Lachnospiraceae.</title>
        <authorList>
            <person name="Rettenmaier R."/>
            <person name="Di Bello L."/>
            <person name="Zinser C."/>
            <person name="Scheitz K."/>
            <person name="Liebl W."/>
            <person name="Zverlov V."/>
        </authorList>
    </citation>
    <scope>NUCLEOTIDE SEQUENCE [LARGE SCALE GENOMIC DNA]</scope>
    <source>
        <strain evidence="1 2">MD1</strain>
    </source>
</reference>
<sequence>MYFSPDYSFALVNIIGT</sequence>
<dbReference type="EMBL" id="JACEGA010000001">
    <property type="protein sequence ID" value="MBB2183533.1"/>
    <property type="molecule type" value="Genomic_DNA"/>
</dbReference>
<name>A0A839K0T6_9FIRM</name>
<organism evidence="1 2">
    <name type="scientific">Variimorphobacter saccharofermentans</name>
    <dbReference type="NCBI Taxonomy" id="2755051"/>
    <lineage>
        <taxon>Bacteria</taxon>
        <taxon>Bacillati</taxon>
        <taxon>Bacillota</taxon>
        <taxon>Clostridia</taxon>
        <taxon>Lachnospirales</taxon>
        <taxon>Lachnospiraceae</taxon>
        <taxon>Variimorphobacter</taxon>
    </lineage>
</organism>
<evidence type="ECO:0000313" key="1">
    <source>
        <dbReference type="EMBL" id="MBB2183533.1"/>
    </source>
</evidence>
<dbReference type="Proteomes" id="UP000574276">
    <property type="component" value="Unassembled WGS sequence"/>
</dbReference>